<comment type="pathway">
    <text evidence="1 11">One-carbon metabolism; tetrahydrofolate interconversion.</text>
</comment>
<keyword evidence="10 11" id="KW-0511">Multifunctional enzyme</keyword>
<dbReference type="CDD" id="cd01080">
    <property type="entry name" value="NAD_bind_m-THF_DH_Cyclohyd"/>
    <property type="match status" value="1"/>
</dbReference>
<keyword evidence="7 11" id="KW-0560">Oxidoreductase</keyword>
<dbReference type="PROSITE" id="PS00766">
    <property type="entry name" value="THF_DHG_CYH_1"/>
    <property type="match status" value="1"/>
</dbReference>
<feature type="domain" description="Tetrahydrofolate dehydrogenase/cyclohydrolase catalytic" evidence="12">
    <location>
        <begin position="5"/>
        <end position="117"/>
    </location>
</feature>
<comment type="function">
    <text evidence="11">Catalyzes the oxidation of 5,10-methylenetetrahydrofolate to 5,10-methenyltetrahydrofolate and then the hydrolysis of 5,10-methenyltetrahydrofolate to 10-formyltetrahydrofolate.</text>
</comment>
<dbReference type="Pfam" id="PF02882">
    <property type="entry name" value="THF_DHG_CYH_C"/>
    <property type="match status" value="1"/>
</dbReference>
<evidence type="ECO:0000256" key="9">
    <source>
        <dbReference type="ARBA" id="ARBA00023167"/>
    </source>
</evidence>
<organism evidence="14 15">
    <name type="scientific">Spiroplasma ixodetis</name>
    <dbReference type="NCBI Taxonomy" id="2141"/>
    <lineage>
        <taxon>Bacteria</taxon>
        <taxon>Bacillati</taxon>
        <taxon>Mycoplasmatota</taxon>
        <taxon>Mollicutes</taxon>
        <taxon>Entomoplasmatales</taxon>
        <taxon>Spiroplasmataceae</taxon>
        <taxon>Spiroplasma</taxon>
    </lineage>
</organism>
<keyword evidence="15" id="KW-1185">Reference proteome</keyword>
<dbReference type="RefSeq" id="WP_281749445.1">
    <property type="nucleotide sequence ID" value="NZ_AP026933.1"/>
</dbReference>
<dbReference type="Pfam" id="PF00763">
    <property type="entry name" value="THF_DHG_CYH"/>
    <property type="match status" value="1"/>
</dbReference>
<feature type="binding site" evidence="11">
    <location>
        <position position="229"/>
    </location>
    <ligand>
        <name>NADP(+)</name>
        <dbReference type="ChEBI" id="CHEBI:58349"/>
    </ligand>
</feature>
<evidence type="ECO:0000256" key="1">
    <source>
        <dbReference type="ARBA" id="ARBA00004777"/>
    </source>
</evidence>
<evidence type="ECO:0000256" key="6">
    <source>
        <dbReference type="ARBA" id="ARBA00022857"/>
    </source>
</evidence>
<evidence type="ECO:0000256" key="4">
    <source>
        <dbReference type="ARBA" id="ARBA00022755"/>
    </source>
</evidence>
<evidence type="ECO:0000256" key="2">
    <source>
        <dbReference type="ARBA" id="ARBA00022563"/>
    </source>
</evidence>
<keyword evidence="5 11" id="KW-0378">Hydrolase</keyword>
<comment type="caution">
    <text evidence="11">Lacks conserved residue(s) required for the propagation of feature annotation.</text>
</comment>
<dbReference type="EC" id="1.5.1.5" evidence="11"/>
<dbReference type="Proteomes" id="UP001163387">
    <property type="component" value="Chromosome"/>
</dbReference>
<dbReference type="Gene3D" id="3.40.50.10860">
    <property type="entry name" value="Leucine Dehydrogenase, chain A, domain 1"/>
    <property type="match status" value="1"/>
</dbReference>
<sequence length="284" mass="31063">MIKILDGKIIAQQIKAKIKSQVITITNRKPKLAVIIIGEDLASQMYVRTKIKACQECGIDGQVFSLTTTVTQKEIINKIEQLNSDNNIDGILVQLPLPKHLDTLAIINSITINKDVDGLTNINAGKLLQGDKKAMLPCTVKGILKLLNHYQIPISKQNITIINDSNIVGKPLALSLTNMGATVSIVHKLTKDLTIYTKEADIICSATGVYNIINSSQVKRDVVIIDVAINYQGKEKKVVGDINFEIMKNTASAITPVPGGVGPMTIAMLLENLMICYQLNNKYN</sequence>
<dbReference type="PRINTS" id="PR00085">
    <property type="entry name" value="THFDHDRGNASE"/>
</dbReference>
<dbReference type="EC" id="3.5.4.9" evidence="11"/>
<evidence type="ECO:0000259" key="12">
    <source>
        <dbReference type="Pfam" id="PF00763"/>
    </source>
</evidence>
<evidence type="ECO:0000256" key="10">
    <source>
        <dbReference type="ARBA" id="ARBA00023268"/>
    </source>
</evidence>
<dbReference type="InterPro" id="IPR036291">
    <property type="entry name" value="NAD(P)-bd_dom_sf"/>
</dbReference>
<proteinExistence type="inferred from homology"/>
<evidence type="ECO:0000256" key="8">
    <source>
        <dbReference type="ARBA" id="ARBA00023102"/>
    </source>
</evidence>
<dbReference type="EMBL" id="AP026933">
    <property type="protein sequence ID" value="BDT03466.1"/>
    <property type="molecule type" value="Genomic_DNA"/>
</dbReference>
<dbReference type="PANTHER" id="PTHR48099:SF5">
    <property type="entry name" value="C-1-TETRAHYDROFOLATE SYNTHASE, CYTOPLASMIC"/>
    <property type="match status" value="1"/>
</dbReference>
<gene>
    <name evidence="11 14" type="primary">folD</name>
    <name evidence="14" type="ORF">SHM_11120</name>
</gene>
<evidence type="ECO:0000256" key="11">
    <source>
        <dbReference type="HAMAP-Rule" id="MF_01576"/>
    </source>
</evidence>
<feature type="binding site" evidence="11">
    <location>
        <begin position="163"/>
        <end position="165"/>
    </location>
    <ligand>
        <name>NADP(+)</name>
        <dbReference type="ChEBI" id="CHEBI:58349"/>
    </ligand>
</feature>
<evidence type="ECO:0000259" key="13">
    <source>
        <dbReference type="Pfam" id="PF02882"/>
    </source>
</evidence>
<dbReference type="PROSITE" id="PS00767">
    <property type="entry name" value="THF_DHG_CYH_2"/>
    <property type="match status" value="1"/>
</dbReference>
<dbReference type="InterPro" id="IPR046346">
    <property type="entry name" value="Aminoacid_DH-like_N_sf"/>
</dbReference>
<reference evidence="14 15" key="1">
    <citation type="journal article" date="2022" name="Front. Microbiol.">
        <title>Male-killing mechanisms vary between Spiroplasma species.</title>
        <authorList>
            <person name="Arai H."/>
            <person name="Inoue M."/>
            <person name="Kageyama D."/>
        </authorList>
    </citation>
    <scope>NUCLEOTIDE SEQUENCE [LARGE SCALE GENOMIC DNA]</scope>
    <source>
        <strain evidence="15">sHm</strain>
    </source>
</reference>
<dbReference type="PANTHER" id="PTHR48099">
    <property type="entry name" value="C-1-TETRAHYDROFOLATE SYNTHASE, CYTOPLASMIC-RELATED"/>
    <property type="match status" value="1"/>
</dbReference>
<dbReference type="SUPFAM" id="SSF53223">
    <property type="entry name" value="Aminoacid dehydrogenase-like, N-terminal domain"/>
    <property type="match status" value="1"/>
</dbReference>
<dbReference type="InterPro" id="IPR020630">
    <property type="entry name" value="THF_DH/CycHdrlase_cat_dom"/>
</dbReference>
<comment type="catalytic activity">
    <reaction evidence="11">
        <text>(6R)-5,10-methylene-5,6,7,8-tetrahydrofolate + NADP(+) = (6R)-5,10-methenyltetrahydrofolate + NADPH</text>
        <dbReference type="Rhea" id="RHEA:22812"/>
        <dbReference type="ChEBI" id="CHEBI:15636"/>
        <dbReference type="ChEBI" id="CHEBI:57455"/>
        <dbReference type="ChEBI" id="CHEBI:57783"/>
        <dbReference type="ChEBI" id="CHEBI:58349"/>
        <dbReference type="EC" id="1.5.1.5"/>
    </reaction>
</comment>
<keyword evidence="8 11" id="KW-0368">Histidine biosynthesis</keyword>
<evidence type="ECO:0000313" key="14">
    <source>
        <dbReference type="EMBL" id="BDT03466.1"/>
    </source>
</evidence>
<evidence type="ECO:0000313" key="15">
    <source>
        <dbReference type="Proteomes" id="UP001163387"/>
    </source>
</evidence>
<keyword evidence="4 11" id="KW-0658">Purine biosynthesis</keyword>
<accession>A0ABM8BUG4</accession>
<dbReference type="InterPro" id="IPR020631">
    <property type="entry name" value="THF_DH/CycHdrlase_NAD-bd_dom"/>
</dbReference>
<feature type="domain" description="Tetrahydrofolate dehydrogenase/cyclohydrolase NAD(P)-binding" evidence="13">
    <location>
        <begin position="137"/>
        <end position="278"/>
    </location>
</feature>
<keyword evidence="6 11" id="KW-0521">NADP</keyword>
<evidence type="ECO:0000256" key="7">
    <source>
        <dbReference type="ARBA" id="ARBA00023002"/>
    </source>
</evidence>
<keyword evidence="3 11" id="KW-0028">Amino-acid biosynthesis</keyword>
<evidence type="ECO:0000256" key="3">
    <source>
        <dbReference type="ARBA" id="ARBA00022605"/>
    </source>
</evidence>
<protein>
    <recommendedName>
        <fullName evidence="11">Bifunctional protein FolD</fullName>
    </recommendedName>
    <domain>
        <recommendedName>
            <fullName evidence="11">Methylenetetrahydrofolate dehydrogenase</fullName>
            <ecNumber evidence="11">1.5.1.5</ecNumber>
        </recommendedName>
    </domain>
    <domain>
        <recommendedName>
            <fullName evidence="11">Methenyltetrahydrofolate cyclohydrolase</fullName>
            <ecNumber evidence="11">3.5.4.9</ecNumber>
        </recommendedName>
    </domain>
</protein>
<dbReference type="HAMAP" id="MF_01576">
    <property type="entry name" value="THF_DHG_CYH"/>
    <property type="match status" value="1"/>
</dbReference>
<keyword evidence="2 11" id="KW-0554">One-carbon metabolism</keyword>
<keyword evidence="9 11" id="KW-0486">Methionine biosynthesis</keyword>
<dbReference type="InterPro" id="IPR020867">
    <property type="entry name" value="THF_DH/CycHdrlase_CS"/>
</dbReference>
<evidence type="ECO:0000256" key="5">
    <source>
        <dbReference type="ARBA" id="ARBA00022801"/>
    </source>
</evidence>
<dbReference type="SUPFAM" id="SSF51735">
    <property type="entry name" value="NAD(P)-binding Rossmann-fold domains"/>
    <property type="match status" value="1"/>
</dbReference>
<dbReference type="InterPro" id="IPR000672">
    <property type="entry name" value="THF_DH/CycHdrlase"/>
</dbReference>
<dbReference type="Gene3D" id="3.40.50.720">
    <property type="entry name" value="NAD(P)-binding Rossmann-like Domain"/>
    <property type="match status" value="1"/>
</dbReference>
<name>A0ABM8BUG4_9MOLU</name>
<comment type="subunit">
    <text evidence="11">Homodimer.</text>
</comment>
<comment type="catalytic activity">
    <reaction evidence="11">
        <text>(6R)-5,10-methenyltetrahydrofolate + H2O = (6R)-10-formyltetrahydrofolate + H(+)</text>
        <dbReference type="Rhea" id="RHEA:23700"/>
        <dbReference type="ChEBI" id="CHEBI:15377"/>
        <dbReference type="ChEBI" id="CHEBI:15378"/>
        <dbReference type="ChEBI" id="CHEBI:57455"/>
        <dbReference type="ChEBI" id="CHEBI:195366"/>
        <dbReference type="EC" id="3.5.4.9"/>
    </reaction>
</comment>
<comment type="similarity">
    <text evidence="11">Belongs to the tetrahydrofolate dehydrogenase/cyclohydrolase family.</text>
</comment>